<dbReference type="Pfam" id="PF00069">
    <property type="entry name" value="Pkinase"/>
    <property type="match status" value="1"/>
</dbReference>
<dbReference type="Gene3D" id="3.30.200.20">
    <property type="entry name" value="Phosphorylase Kinase, domain 1"/>
    <property type="match status" value="1"/>
</dbReference>
<dbReference type="STRING" id="34508.A0A4U5MGE4"/>
<evidence type="ECO:0000256" key="2">
    <source>
        <dbReference type="ARBA" id="ARBA00009605"/>
    </source>
</evidence>
<feature type="transmembrane region" description="Helical" evidence="13">
    <location>
        <begin position="271"/>
        <end position="295"/>
    </location>
</feature>
<dbReference type="SUPFAM" id="SSF57302">
    <property type="entry name" value="Snake toxin-like"/>
    <property type="match status" value="1"/>
</dbReference>
<sequence>MLLFPFLAKLLRNALLKVFTVTNRRRRRRFWALARGKAASFFAKRTQLLTAMLPSAGSWLLLILLLAPANAKVVGTNRAAATIGDDRIDVEGTEGFVPLALDGIAEGPTQHPLEDYPIGTKGVNYDMDEEGRAYIECDSYNPNECAHGQCANKTTRCYMGEHMRLGCMAVWVFDTSKSHYDTSSMNFGLKGCWDEHLRSSAECIKEDSCEADIRQAGRNDNQKSLFCCCRTHKCNHKAILNAPIHPPTEKPPTSSESTYVSFLETFHQSDIWYAFVVIGFLLIVCLVLLITYHWYRQTRLNKATSGRIANASHLPLIALDCNDENGTLLSVIDPTPLTETKSLGPPEFALGEVIATGRFGKNRVMLATHKTPDGLETVACKQYDYDEADSYVTELDIFKAPLVDTCPYILTYLKNGTLIEGSGAEVYHIYTEYHKNGSLQDYLRGHELTLEEAFKMITSMMEGLAFLHEEIRRGELLKPIIVHRDFKSKNVLVKEDLSTCISDFGLSMKFESNKKPSGEKETIHTQVGTRRYMSPEVLEGATEFTPMAFRQIDVYAAALVVWEVLSRTRVSRDDEMDEYKEPFHDIEAKLGEFRKHVKMCKIRPPIREGLRKDPYTALILETVEEMWYQEPDGRVPSGCASERFNDYYKRFKNDRPLSDPQRDEDYEP</sequence>
<evidence type="ECO:0000256" key="3">
    <source>
        <dbReference type="ARBA" id="ARBA00022527"/>
    </source>
</evidence>
<dbReference type="GO" id="GO:0048185">
    <property type="term" value="F:activin binding"/>
    <property type="evidence" value="ECO:0007669"/>
    <property type="project" value="TreeGrafter"/>
</dbReference>
<dbReference type="PANTHER" id="PTHR23255:SF98">
    <property type="entry name" value="SERINE_THREONINE-PROTEIN KINASE RECEPTOR"/>
    <property type="match status" value="1"/>
</dbReference>
<dbReference type="Gene3D" id="1.10.510.10">
    <property type="entry name" value="Transferase(Phosphotransferase) domain 1"/>
    <property type="match status" value="1"/>
</dbReference>
<keyword evidence="7 13" id="KW-0547">Nucleotide-binding</keyword>
<keyword evidence="13" id="KW-0479">Metal-binding</keyword>
<evidence type="ECO:0000256" key="13">
    <source>
        <dbReference type="RuleBase" id="RU361271"/>
    </source>
</evidence>
<keyword evidence="3 13" id="KW-0723">Serine/threonine-protein kinase</keyword>
<dbReference type="EC" id="2.7.11.30" evidence="13"/>
<evidence type="ECO:0000256" key="12">
    <source>
        <dbReference type="ARBA" id="ARBA00023170"/>
    </source>
</evidence>
<keyword evidence="4 13" id="KW-0808">Transferase</keyword>
<evidence type="ECO:0000256" key="5">
    <source>
        <dbReference type="ARBA" id="ARBA00022692"/>
    </source>
</evidence>
<name>A0A4U5MGE4_STECR</name>
<keyword evidence="13" id="KW-0464">Manganese</keyword>
<dbReference type="PROSITE" id="PS50011">
    <property type="entry name" value="PROTEIN_KINASE_DOM"/>
    <property type="match status" value="1"/>
</dbReference>
<comment type="subcellular location">
    <subcellularLocation>
        <location evidence="1 13">Membrane</location>
        <topology evidence="1 13">Single-pass type I membrane protein</topology>
    </subcellularLocation>
</comment>
<evidence type="ECO:0000256" key="6">
    <source>
        <dbReference type="ARBA" id="ARBA00022729"/>
    </source>
</evidence>
<dbReference type="InterPro" id="IPR008271">
    <property type="entry name" value="Ser/Thr_kinase_AS"/>
</dbReference>
<evidence type="ECO:0000259" key="14">
    <source>
        <dbReference type="PROSITE" id="PS50011"/>
    </source>
</evidence>
<keyword evidence="11 13" id="KW-0472">Membrane</keyword>
<reference evidence="15 16" key="2">
    <citation type="journal article" date="2019" name="G3 (Bethesda)">
        <title>Hybrid Assembly of the Genome of the Entomopathogenic Nematode Steinernema carpocapsae Identifies the X-Chromosome.</title>
        <authorList>
            <person name="Serra L."/>
            <person name="Macchietto M."/>
            <person name="Macias-Munoz A."/>
            <person name="McGill C.J."/>
            <person name="Rodriguez I.M."/>
            <person name="Rodriguez B."/>
            <person name="Murad R."/>
            <person name="Mortazavi A."/>
        </authorList>
    </citation>
    <scope>NUCLEOTIDE SEQUENCE [LARGE SCALE GENOMIC DNA]</scope>
    <source>
        <strain evidence="15 16">ALL</strain>
    </source>
</reference>
<evidence type="ECO:0000256" key="4">
    <source>
        <dbReference type="ARBA" id="ARBA00022679"/>
    </source>
</evidence>
<dbReference type="InterPro" id="IPR011009">
    <property type="entry name" value="Kinase-like_dom_sf"/>
</dbReference>
<evidence type="ECO:0000256" key="9">
    <source>
        <dbReference type="ARBA" id="ARBA00022840"/>
    </source>
</evidence>
<dbReference type="GO" id="GO:0071363">
    <property type="term" value="P:cellular response to growth factor stimulus"/>
    <property type="evidence" value="ECO:0007669"/>
    <property type="project" value="TreeGrafter"/>
</dbReference>
<evidence type="ECO:0000256" key="1">
    <source>
        <dbReference type="ARBA" id="ARBA00004479"/>
    </source>
</evidence>
<reference evidence="15 16" key="1">
    <citation type="journal article" date="2015" name="Genome Biol.">
        <title>Comparative genomics of Steinernema reveals deeply conserved gene regulatory networks.</title>
        <authorList>
            <person name="Dillman A.R."/>
            <person name="Macchietto M."/>
            <person name="Porter C.F."/>
            <person name="Rogers A."/>
            <person name="Williams B."/>
            <person name="Antoshechkin I."/>
            <person name="Lee M.M."/>
            <person name="Goodwin Z."/>
            <person name="Lu X."/>
            <person name="Lewis E.E."/>
            <person name="Goodrich-Blair H."/>
            <person name="Stock S.P."/>
            <person name="Adams B.J."/>
            <person name="Sternberg P.W."/>
            <person name="Mortazavi A."/>
        </authorList>
    </citation>
    <scope>NUCLEOTIDE SEQUENCE [LARGE SCALE GENOMIC DNA]</scope>
    <source>
        <strain evidence="15 16">ALL</strain>
    </source>
</reference>
<keyword evidence="12 13" id="KW-0675">Receptor</keyword>
<keyword evidence="10 13" id="KW-1133">Transmembrane helix</keyword>
<feature type="domain" description="Protein kinase" evidence="14">
    <location>
        <begin position="348"/>
        <end position="648"/>
    </location>
</feature>
<comment type="catalytic activity">
    <reaction evidence="13">
        <text>L-threonyl-[receptor-protein] + ATP = O-phospho-L-threonyl-[receptor-protein] + ADP + H(+)</text>
        <dbReference type="Rhea" id="RHEA:44880"/>
        <dbReference type="Rhea" id="RHEA-COMP:11024"/>
        <dbReference type="Rhea" id="RHEA-COMP:11025"/>
        <dbReference type="ChEBI" id="CHEBI:15378"/>
        <dbReference type="ChEBI" id="CHEBI:30013"/>
        <dbReference type="ChEBI" id="CHEBI:30616"/>
        <dbReference type="ChEBI" id="CHEBI:61977"/>
        <dbReference type="ChEBI" id="CHEBI:456216"/>
        <dbReference type="EC" id="2.7.11.30"/>
    </reaction>
</comment>
<protein>
    <recommendedName>
        <fullName evidence="13">Serine/threonine-protein kinase receptor</fullName>
        <ecNumber evidence="13">2.7.11.30</ecNumber>
    </recommendedName>
</protein>
<dbReference type="EMBL" id="AZBU02000008">
    <property type="protein sequence ID" value="TKR68326.1"/>
    <property type="molecule type" value="Genomic_DNA"/>
</dbReference>
<dbReference type="InterPro" id="IPR045860">
    <property type="entry name" value="Snake_toxin-like_sf"/>
</dbReference>
<keyword evidence="16" id="KW-1185">Reference proteome</keyword>
<dbReference type="OrthoDB" id="547665at2759"/>
<dbReference type="InterPro" id="IPR000719">
    <property type="entry name" value="Prot_kinase_dom"/>
</dbReference>
<dbReference type="AlphaFoldDB" id="A0A4U5MGE4"/>
<evidence type="ECO:0000256" key="11">
    <source>
        <dbReference type="ARBA" id="ARBA00023136"/>
    </source>
</evidence>
<evidence type="ECO:0000313" key="16">
    <source>
        <dbReference type="Proteomes" id="UP000298663"/>
    </source>
</evidence>
<comment type="cofactor">
    <cofactor evidence="13">
        <name>Mg(2+)</name>
        <dbReference type="ChEBI" id="CHEBI:18420"/>
    </cofactor>
    <cofactor evidence="13">
        <name>Mn(2+)</name>
        <dbReference type="ChEBI" id="CHEBI:29035"/>
    </cofactor>
</comment>
<dbReference type="SUPFAM" id="SSF56112">
    <property type="entry name" value="Protein kinase-like (PK-like)"/>
    <property type="match status" value="1"/>
</dbReference>
<keyword evidence="5 13" id="KW-0812">Transmembrane</keyword>
<dbReference type="Proteomes" id="UP000298663">
    <property type="component" value="Unassembled WGS sequence"/>
</dbReference>
<accession>A0A4U5MGE4</accession>
<evidence type="ECO:0000256" key="8">
    <source>
        <dbReference type="ARBA" id="ARBA00022777"/>
    </source>
</evidence>
<dbReference type="CDD" id="cd23617">
    <property type="entry name" value="TFP_LU_ECD_Daf4"/>
    <property type="match status" value="1"/>
</dbReference>
<keyword evidence="6" id="KW-0732">Signal</keyword>
<evidence type="ECO:0000256" key="10">
    <source>
        <dbReference type="ARBA" id="ARBA00022989"/>
    </source>
</evidence>
<dbReference type="Gene3D" id="2.10.60.10">
    <property type="entry name" value="CD59"/>
    <property type="match status" value="1"/>
</dbReference>
<gene>
    <name evidence="15" type="ORF">L596_024322</name>
</gene>
<dbReference type="PRINTS" id="PR00653">
    <property type="entry name" value="ACTIVIN2R"/>
</dbReference>
<keyword evidence="8 13" id="KW-0418">Kinase</keyword>
<keyword evidence="9 13" id="KW-0067">ATP-binding</keyword>
<organism evidence="15 16">
    <name type="scientific">Steinernema carpocapsae</name>
    <name type="common">Entomopathogenic nematode</name>
    <dbReference type="NCBI Taxonomy" id="34508"/>
    <lineage>
        <taxon>Eukaryota</taxon>
        <taxon>Metazoa</taxon>
        <taxon>Ecdysozoa</taxon>
        <taxon>Nematoda</taxon>
        <taxon>Chromadorea</taxon>
        <taxon>Rhabditida</taxon>
        <taxon>Tylenchina</taxon>
        <taxon>Panagrolaimomorpha</taxon>
        <taxon>Strongyloidoidea</taxon>
        <taxon>Steinernematidae</taxon>
        <taxon>Steinernema</taxon>
    </lineage>
</organism>
<evidence type="ECO:0000313" key="15">
    <source>
        <dbReference type="EMBL" id="TKR68326.1"/>
    </source>
</evidence>
<dbReference type="GO" id="GO:0017002">
    <property type="term" value="F:activin receptor activity"/>
    <property type="evidence" value="ECO:0007669"/>
    <property type="project" value="TreeGrafter"/>
</dbReference>
<evidence type="ECO:0000256" key="7">
    <source>
        <dbReference type="ARBA" id="ARBA00022741"/>
    </source>
</evidence>
<dbReference type="GO" id="GO:0046872">
    <property type="term" value="F:metal ion binding"/>
    <property type="evidence" value="ECO:0007669"/>
    <property type="project" value="UniProtKB-KW"/>
</dbReference>
<comment type="caution">
    <text evidence="15">The sequence shown here is derived from an EMBL/GenBank/DDBJ whole genome shotgun (WGS) entry which is preliminary data.</text>
</comment>
<dbReference type="InterPro" id="IPR000333">
    <property type="entry name" value="TGFB_receptor"/>
</dbReference>
<comment type="similarity">
    <text evidence="2 13">Belongs to the protein kinase superfamily. TKL Ser/Thr protein kinase family. TGFB receptor subfamily.</text>
</comment>
<dbReference type="PANTHER" id="PTHR23255">
    <property type="entry name" value="TRANSFORMING GROWTH FACTOR-BETA RECEPTOR TYPE I AND II"/>
    <property type="match status" value="1"/>
</dbReference>
<proteinExistence type="inferred from homology"/>
<dbReference type="GO" id="GO:0005524">
    <property type="term" value="F:ATP binding"/>
    <property type="evidence" value="ECO:0007669"/>
    <property type="project" value="UniProtKB-UniRule"/>
</dbReference>
<keyword evidence="13" id="KW-0460">Magnesium</keyword>
<dbReference type="PROSITE" id="PS00108">
    <property type="entry name" value="PROTEIN_KINASE_ST"/>
    <property type="match status" value="1"/>
</dbReference>
<dbReference type="GO" id="GO:0048179">
    <property type="term" value="C:activin receptor complex"/>
    <property type="evidence" value="ECO:0007669"/>
    <property type="project" value="TreeGrafter"/>
</dbReference>